<organism evidence="2 3">
    <name type="scientific">Pseudozyma flocculosa</name>
    <dbReference type="NCBI Taxonomy" id="84751"/>
    <lineage>
        <taxon>Eukaryota</taxon>
        <taxon>Fungi</taxon>
        <taxon>Dikarya</taxon>
        <taxon>Basidiomycota</taxon>
        <taxon>Ustilaginomycotina</taxon>
        <taxon>Ustilaginomycetes</taxon>
        <taxon>Ustilaginales</taxon>
        <taxon>Ustilaginaceae</taxon>
        <taxon>Pseudozyma</taxon>
    </lineage>
</organism>
<dbReference type="EMBL" id="OOIP01000004">
    <property type="protein sequence ID" value="SPO36399.1"/>
    <property type="molecule type" value="Genomic_DNA"/>
</dbReference>
<evidence type="ECO:0000313" key="3">
    <source>
        <dbReference type="Proteomes" id="UP000323386"/>
    </source>
</evidence>
<protein>
    <submittedName>
        <fullName evidence="2">Uncharacterized protein</fullName>
    </submittedName>
</protein>
<sequence>MLFAAVAEDRLVGGSSFGAEAVAGGLLAYHLPFFACSLVRPPRDFLIACAPLRLSRMKKKTQRPSSRQLVDPTTISPAQRSTETPGGLGTTTYGIINVQLIRQRASLVVRIWSLAREAAVVR</sequence>
<name>A0A5C3EZ19_9BASI</name>
<feature type="region of interest" description="Disordered" evidence="1">
    <location>
        <begin position="58"/>
        <end position="86"/>
    </location>
</feature>
<feature type="compositionally biased region" description="Polar residues" evidence="1">
    <location>
        <begin position="63"/>
        <end position="86"/>
    </location>
</feature>
<dbReference type="Proteomes" id="UP000323386">
    <property type="component" value="Unassembled WGS sequence"/>
</dbReference>
<evidence type="ECO:0000313" key="2">
    <source>
        <dbReference type="EMBL" id="SPO36399.1"/>
    </source>
</evidence>
<keyword evidence="3" id="KW-1185">Reference proteome</keyword>
<dbReference type="AlphaFoldDB" id="A0A5C3EZ19"/>
<accession>A0A5C3EZ19</accession>
<reference evidence="2 3" key="1">
    <citation type="submission" date="2018-03" db="EMBL/GenBank/DDBJ databases">
        <authorList>
            <person name="Guldener U."/>
        </authorList>
    </citation>
    <scope>NUCLEOTIDE SEQUENCE [LARGE SCALE GENOMIC DNA]</scope>
    <source>
        <strain evidence="2 3">DAOM196992</strain>
    </source>
</reference>
<evidence type="ECO:0000256" key="1">
    <source>
        <dbReference type="SAM" id="MobiDB-lite"/>
    </source>
</evidence>
<proteinExistence type="predicted"/>
<gene>
    <name evidence="2" type="ORF">PSFLO_01870</name>
</gene>